<evidence type="ECO:0000313" key="2">
    <source>
        <dbReference type="Proteomes" id="UP000054018"/>
    </source>
</evidence>
<gene>
    <name evidence="1" type="ORF">PISMIDRAFT_19076</name>
</gene>
<name>A0A0C9Y4L8_9AGAM</name>
<dbReference type="EMBL" id="KN834132">
    <property type="protein sequence ID" value="KIK11981.1"/>
    <property type="molecule type" value="Genomic_DNA"/>
</dbReference>
<dbReference type="AlphaFoldDB" id="A0A0C9Y4L8"/>
<keyword evidence="2" id="KW-1185">Reference proteome</keyword>
<reference evidence="2" key="2">
    <citation type="submission" date="2015-01" db="EMBL/GenBank/DDBJ databases">
        <title>Evolutionary Origins and Diversification of the Mycorrhizal Mutualists.</title>
        <authorList>
            <consortium name="DOE Joint Genome Institute"/>
            <consortium name="Mycorrhizal Genomics Consortium"/>
            <person name="Kohler A."/>
            <person name="Kuo A."/>
            <person name="Nagy L.G."/>
            <person name="Floudas D."/>
            <person name="Copeland A."/>
            <person name="Barry K.W."/>
            <person name="Cichocki N."/>
            <person name="Veneault-Fourrey C."/>
            <person name="LaButti K."/>
            <person name="Lindquist E.A."/>
            <person name="Lipzen A."/>
            <person name="Lundell T."/>
            <person name="Morin E."/>
            <person name="Murat C."/>
            <person name="Riley R."/>
            <person name="Ohm R."/>
            <person name="Sun H."/>
            <person name="Tunlid A."/>
            <person name="Henrissat B."/>
            <person name="Grigoriev I.V."/>
            <person name="Hibbett D.S."/>
            <person name="Martin F."/>
        </authorList>
    </citation>
    <scope>NUCLEOTIDE SEQUENCE [LARGE SCALE GENOMIC DNA]</scope>
    <source>
        <strain evidence="2">441</strain>
    </source>
</reference>
<organism evidence="1 2">
    <name type="scientific">Pisolithus microcarpus 441</name>
    <dbReference type="NCBI Taxonomy" id="765257"/>
    <lineage>
        <taxon>Eukaryota</taxon>
        <taxon>Fungi</taxon>
        <taxon>Dikarya</taxon>
        <taxon>Basidiomycota</taxon>
        <taxon>Agaricomycotina</taxon>
        <taxon>Agaricomycetes</taxon>
        <taxon>Agaricomycetidae</taxon>
        <taxon>Boletales</taxon>
        <taxon>Sclerodermatineae</taxon>
        <taxon>Pisolithaceae</taxon>
        <taxon>Pisolithus</taxon>
    </lineage>
</organism>
<reference evidence="1 2" key="1">
    <citation type="submission" date="2014-04" db="EMBL/GenBank/DDBJ databases">
        <authorList>
            <consortium name="DOE Joint Genome Institute"/>
            <person name="Kuo A."/>
            <person name="Kohler A."/>
            <person name="Costa M.D."/>
            <person name="Nagy L.G."/>
            <person name="Floudas D."/>
            <person name="Copeland A."/>
            <person name="Barry K.W."/>
            <person name="Cichocki N."/>
            <person name="Veneault-Fourrey C."/>
            <person name="LaButti K."/>
            <person name="Lindquist E.A."/>
            <person name="Lipzen A."/>
            <person name="Lundell T."/>
            <person name="Morin E."/>
            <person name="Murat C."/>
            <person name="Sun H."/>
            <person name="Tunlid A."/>
            <person name="Henrissat B."/>
            <person name="Grigoriev I.V."/>
            <person name="Hibbett D.S."/>
            <person name="Martin F."/>
            <person name="Nordberg H.P."/>
            <person name="Cantor M.N."/>
            <person name="Hua S.X."/>
        </authorList>
    </citation>
    <scope>NUCLEOTIDE SEQUENCE [LARGE SCALE GENOMIC DNA]</scope>
    <source>
        <strain evidence="1 2">441</strain>
    </source>
</reference>
<evidence type="ECO:0000313" key="1">
    <source>
        <dbReference type="EMBL" id="KIK11981.1"/>
    </source>
</evidence>
<dbReference type="OrthoDB" id="2707781at2759"/>
<dbReference type="HOGENOM" id="CLU_117309_0_0_1"/>
<protein>
    <submittedName>
        <fullName evidence="1">Uncharacterized protein</fullName>
    </submittedName>
</protein>
<accession>A0A0C9Y4L8</accession>
<dbReference type="Proteomes" id="UP000054018">
    <property type="component" value="Unassembled WGS sequence"/>
</dbReference>
<proteinExistence type="predicted"/>
<sequence length="216" mass="24657">MSSLPTELVFAPPPSITMVEDVVLVELDGLTSDWDTYSFSLNIPSPGTKRIVLRIEHSEFHKYDRPRVREPYAQSIQPENVMLEYVGSIKSEESTEVSIAVSEDVIEADVRSEPGDNHVDLLIKLEDRADAHVELDSKDNSTNALPSHKISPFPCRVLTRSTGNPAAEEGMPSQPWKYYVRSFDPRILPDEIARRNEAIREHEEKLERESKRRRVF</sequence>